<organism evidence="1 2">
    <name type="scientific">Paraphoma chrysanthemicola</name>
    <dbReference type="NCBI Taxonomy" id="798071"/>
    <lineage>
        <taxon>Eukaryota</taxon>
        <taxon>Fungi</taxon>
        <taxon>Dikarya</taxon>
        <taxon>Ascomycota</taxon>
        <taxon>Pezizomycotina</taxon>
        <taxon>Dothideomycetes</taxon>
        <taxon>Pleosporomycetidae</taxon>
        <taxon>Pleosporales</taxon>
        <taxon>Pleosporineae</taxon>
        <taxon>Phaeosphaeriaceae</taxon>
        <taxon>Paraphoma</taxon>
    </lineage>
</organism>
<dbReference type="EMBL" id="JAGMVJ010000002">
    <property type="protein sequence ID" value="KAH7093587.1"/>
    <property type="molecule type" value="Genomic_DNA"/>
</dbReference>
<protein>
    <submittedName>
        <fullName evidence="1">Uncharacterized protein</fullName>
    </submittedName>
</protein>
<keyword evidence="2" id="KW-1185">Reference proteome</keyword>
<evidence type="ECO:0000313" key="1">
    <source>
        <dbReference type="EMBL" id="KAH7093587.1"/>
    </source>
</evidence>
<name>A0A8K0W397_9PLEO</name>
<proteinExistence type="predicted"/>
<reference evidence="1" key="1">
    <citation type="journal article" date="2021" name="Nat. Commun.">
        <title>Genetic determinants of endophytism in the Arabidopsis root mycobiome.</title>
        <authorList>
            <person name="Mesny F."/>
            <person name="Miyauchi S."/>
            <person name="Thiergart T."/>
            <person name="Pickel B."/>
            <person name="Atanasova L."/>
            <person name="Karlsson M."/>
            <person name="Huettel B."/>
            <person name="Barry K.W."/>
            <person name="Haridas S."/>
            <person name="Chen C."/>
            <person name="Bauer D."/>
            <person name="Andreopoulos W."/>
            <person name="Pangilinan J."/>
            <person name="LaButti K."/>
            <person name="Riley R."/>
            <person name="Lipzen A."/>
            <person name="Clum A."/>
            <person name="Drula E."/>
            <person name="Henrissat B."/>
            <person name="Kohler A."/>
            <person name="Grigoriev I.V."/>
            <person name="Martin F.M."/>
            <person name="Hacquard S."/>
        </authorList>
    </citation>
    <scope>NUCLEOTIDE SEQUENCE</scope>
    <source>
        <strain evidence="1">MPI-SDFR-AT-0120</strain>
    </source>
</reference>
<dbReference type="Proteomes" id="UP000813461">
    <property type="component" value="Unassembled WGS sequence"/>
</dbReference>
<dbReference type="AlphaFoldDB" id="A0A8K0W397"/>
<sequence length="348" mass="40721">MLTNDELAQHHYELARLLEIKIKKIPKRAFRGARGKPTIIDIYKDTGALYMPQYHENCQLLNVFESYNDILASNFTARKKEQNMFTTMTIWLWQMDRNHSFSTRSDNIRRNLLLMILKLNTPGEQDRMVREGETQLRTFMTRFVSSWISYIDRNEWDHNTPGEEDVRQSFLTWTWQNGQYDLIQWKNTPAKRMDAAIKALKRLVPPQRFSVEDFWIHARQQPAAEFEQHGAAWALQYLVYMENEEKQTEKDERREAAEAPVETDDLADDLASMAMGNGPPPPPAWLSEEVLQRPLVRALATPIQEVVQPLQKEFLPFWMSTAASVEYMEKSVEMASIIGRLEGMTFLE</sequence>
<dbReference type="OrthoDB" id="3801165at2759"/>
<gene>
    <name evidence="1" type="ORF">FB567DRAFT_610119</name>
</gene>
<accession>A0A8K0W397</accession>
<comment type="caution">
    <text evidence="1">The sequence shown here is derived from an EMBL/GenBank/DDBJ whole genome shotgun (WGS) entry which is preliminary data.</text>
</comment>
<evidence type="ECO:0000313" key="2">
    <source>
        <dbReference type="Proteomes" id="UP000813461"/>
    </source>
</evidence>